<evidence type="ECO:0000259" key="11">
    <source>
        <dbReference type="PROSITE" id="PS50089"/>
    </source>
</evidence>
<evidence type="ECO:0000256" key="8">
    <source>
        <dbReference type="PROSITE-ProRule" id="PRU00087"/>
    </source>
</evidence>
<dbReference type="PROSITE" id="PS00518">
    <property type="entry name" value="ZF_RING_1"/>
    <property type="match status" value="1"/>
</dbReference>
<keyword evidence="3" id="KW-0479">Metal-binding</keyword>
<dbReference type="PROSITE" id="PS50119">
    <property type="entry name" value="ZF_BBOX"/>
    <property type="match status" value="3"/>
</dbReference>
<feature type="repeat" description="NHL" evidence="9">
    <location>
        <begin position="533"/>
        <end position="576"/>
    </location>
</feature>
<feature type="coiled-coil region" evidence="10">
    <location>
        <begin position="869"/>
        <end position="940"/>
    </location>
</feature>
<dbReference type="Gene3D" id="2.60.40.10">
    <property type="entry name" value="Immunoglobulins"/>
    <property type="match status" value="2"/>
</dbReference>
<dbReference type="PROSITE" id="PS51125">
    <property type="entry name" value="NHL"/>
    <property type="match status" value="8"/>
</dbReference>
<accession>A0ABN8SUP8</accession>
<dbReference type="SUPFAM" id="SSF57850">
    <property type="entry name" value="RING/U-box"/>
    <property type="match status" value="2"/>
</dbReference>
<comment type="caution">
    <text evidence="13">The sequence shown here is derived from an EMBL/GenBank/DDBJ whole genome shotgun (WGS) entry which is preliminary data.</text>
</comment>
<dbReference type="EMBL" id="CALNXI010004046">
    <property type="protein sequence ID" value="CAH3194948.1"/>
    <property type="molecule type" value="Genomic_DNA"/>
</dbReference>
<dbReference type="Pfam" id="PF01436">
    <property type="entry name" value="NHL"/>
    <property type="match status" value="5"/>
</dbReference>
<comment type="similarity">
    <text evidence="1">Belongs to the TRIM/RBCC family.</text>
</comment>
<feature type="repeat" description="NHL" evidence="9">
    <location>
        <begin position="1303"/>
        <end position="1346"/>
    </location>
</feature>
<dbReference type="SUPFAM" id="SSF81296">
    <property type="entry name" value="E set domains"/>
    <property type="match status" value="2"/>
</dbReference>
<evidence type="ECO:0000256" key="1">
    <source>
        <dbReference type="ARBA" id="ARBA00008518"/>
    </source>
</evidence>
<feature type="repeat" description="Filamin" evidence="8">
    <location>
        <begin position="330"/>
        <end position="433"/>
    </location>
</feature>
<feature type="repeat" description="NHL" evidence="9">
    <location>
        <begin position="486"/>
        <end position="529"/>
    </location>
</feature>
<dbReference type="PANTHER" id="PTHR24104:SF57">
    <property type="entry name" value="BEE-MILK PROTEIN"/>
    <property type="match status" value="1"/>
</dbReference>
<feature type="repeat" description="NHL" evidence="9">
    <location>
        <begin position="1166"/>
        <end position="1209"/>
    </location>
</feature>
<evidence type="ECO:0000313" key="13">
    <source>
        <dbReference type="EMBL" id="CAH3194948.1"/>
    </source>
</evidence>
<feature type="non-terminal residue" evidence="13">
    <location>
        <position position="1"/>
    </location>
</feature>
<dbReference type="Pfam" id="PF00630">
    <property type="entry name" value="Filamin"/>
    <property type="match status" value="2"/>
</dbReference>
<dbReference type="SMART" id="SM00184">
    <property type="entry name" value="RING"/>
    <property type="match status" value="1"/>
</dbReference>
<dbReference type="InterPro" id="IPR017907">
    <property type="entry name" value="Znf_RING_CS"/>
</dbReference>
<evidence type="ECO:0000256" key="10">
    <source>
        <dbReference type="SAM" id="Coils"/>
    </source>
</evidence>
<dbReference type="InterPro" id="IPR000315">
    <property type="entry name" value="Znf_B-box"/>
</dbReference>
<dbReference type="InterPro" id="IPR050952">
    <property type="entry name" value="TRIM-NHL_E3_ligases"/>
</dbReference>
<evidence type="ECO:0008006" key="15">
    <source>
        <dbReference type="Google" id="ProtNLM"/>
    </source>
</evidence>
<dbReference type="Gene3D" id="3.30.40.10">
    <property type="entry name" value="Zinc/RING finger domain, C3HC4 (zinc finger)"/>
    <property type="match status" value="2"/>
</dbReference>
<keyword evidence="10" id="KW-0175">Coiled coil</keyword>
<evidence type="ECO:0000259" key="12">
    <source>
        <dbReference type="PROSITE" id="PS50119"/>
    </source>
</evidence>
<evidence type="ECO:0000313" key="14">
    <source>
        <dbReference type="Proteomes" id="UP001159427"/>
    </source>
</evidence>
<feature type="repeat" description="NHL" evidence="9">
    <location>
        <begin position="1213"/>
        <end position="1256"/>
    </location>
</feature>
<dbReference type="InterPro" id="IPR013083">
    <property type="entry name" value="Znf_RING/FYVE/PHD"/>
</dbReference>
<dbReference type="InterPro" id="IPR001841">
    <property type="entry name" value="Znf_RING"/>
</dbReference>
<dbReference type="InterPro" id="IPR027370">
    <property type="entry name" value="Znf-RING_euk"/>
</dbReference>
<dbReference type="Gene3D" id="2.120.10.30">
    <property type="entry name" value="TolB, C-terminal domain"/>
    <property type="match status" value="4"/>
</dbReference>
<keyword evidence="14" id="KW-1185">Reference proteome</keyword>
<dbReference type="InterPro" id="IPR014756">
    <property type="entry name" value="Ig_E-set"/>
</dbReference>
<evidence type="ECO:0000256" key="6">
    <source>
        <dbReference type="ARBA" id="ARBA00022833"/>
    </source>
</evidence>
<sequence length="1386" mass="155837">FCLHCLNELQRTSGKHGEITCPECRRKFQVPGSGYPKDLPANFRMNSLLDVMAIQKCNVLGVKCGNCDKTSAKSFYCFKCCAFWCDDCIAAHNIIRANKDHRVLAIKDFQDQDIEDVLKRPVFCQIEHHESEELKFFCKNCENAICNTCAITLHEGHAKLLLQNVANERKSSLQSAMETQKEKALQMRNTITRLQSECNEIQEQVACVKKSAQSFINNLMKVFEAKKQELFKEVEDKAQEVIERLVEQQSEVEYKLQRIETSIEETERFLKRSTNAEIVQFNTVFPEEVTDEAELVDYDGKDLGHFVFFANKSLTAKANSEGVGSLKQIISQTNSRNSQAEGKGITEVTVGLEAQFVLRTRNTDNEQCYEQCDIVAVDIRNGDDRECATEAQVQDNKDGSYNISYFAKEAGTCQTSVMINGEHVSGSTFSVQVKPRQYKPVLSFGEEGSSAGMFDRPWGVAVNECNEIAVTDRNRVQIFRSDGTYLRSFGSKGDQEGKFDYPTGIAYLNNGNVVVADSNNNRLQIFTEQGEYLTQIGGEGNLNHQFNYPWGLSVDSDGNILVADSNNKLIKIFTPSGQFLRKFGEDLLVEPCHCIQKDQYFIVSDNGDHSIKVFNTDGDFLYKFGNEGEGDGEFDMPHCLSVDKAGYLVVCDSSNDRVQILELSGKVIANFELMKVSCSVCMSPFTDPKILPCFHTFCLHCLNELQRTSGKHGEITCPECRRKFQVPGSGYPQNLPANFRMNSLLDVMAIQKCNVAGCCAFWCDDCITAHNIIRANKDHKVLAIKDFQDQDMENVLRSPVFCQKEHHENKKLKFFCKDCEVAICNTCVVTLHEGHVKVPLQDAANERKLRLESLLESQKVKALRKRNVITRLQSECNEIKEQVACVKKSAQNLVDNLMRVIEAKKQEIFQEVEFKARQSIERLVEQQSDVENELQLIETSIKKAETFLKRSTNAEIVHFNTLFQEEVTDKTELVDSDRKDLGHFVFFANKSLTAKANSEGVGSLKQIISQTKSGNSKAKGEGIIDVTVGLEAQFVLKTRNTDNEKCYEQCDIVTVEIRNDDGRECATEAQVQDNKDGSYNISYFAKEAGTCQTSVMVNGEHVSGSPFTVQVKPRKYKPVLSFGGEGSSAGMFDGPWGVAVNEHNEIAVTDRDNNRVQIFSSDGTYLRSFGSKGDQEGEFDDPTGIAYLNNENIVVADSGNHRLQIFTEQGEYLTQIGGERNLDHQFDYPCGLSVDCDGNIIVADSNNTLIKIFTPSGQFIRKFGGEDLLVHPIHCIQKDQYFIVSDYDVQSIIKVFNTEGYFLYKFGNKGEGDGEFKKPHYLSVDKAEHLMVCDFVNNRVQVLELNGKFITKFKLMSGGLPVSTALLSDGTIVVSDYRDDYIQIIE</sequence>
<dbReference type="SMART" id="SM00557">
    <property type="entry name" value="IG_FLMN"/>
    <property type="match status" value="2"/>
</dbReference>
<feature type="repeat" description="Filamin" evidence="8">
    <location>
        <begin position="1008"/>
        <end position="1111"/>
    </location>
</feature>
<evidence type="ECO:0000256" key="5">
    <source>
        <dbReference type="ARBA" id="ARBA00022771"/>
    </source>
</evidence>
<reference evidence="13 14" key="1">
    <citation type="submission" date="2022-05" db="EMBL/GenBank/DDBJ databases">
        <authorList>
            <consortium name="Genoscope - CEA"/>
            <person name="William W."/>
        </authorList>
    </citation>
    <scope>NUCLEOTIDE SEQUENCE [LARGE SCALE GENOMIC DNA]</scope>
</reference>
<dbReference type="PANTHER" id="PTHR24104">
    <property type="entry name" value="E3 UBIQUITIN-PROTEIN LIGASE NHLRC1-RELATED"/>
    <property type="match status" value="1"/>
</dbReference>
<dbReference type="InterPro" id="IPR001258">
    <property type="entry name" value="NHL_repeat"/>
</dbReference>
<feature type="repeat" description="NHL" evidence="9">
    <location>
        <begin position="1119"/>
        <end position="1162"/>
    </location>
</feature>
<keyword evidence="2" id="KW-0597">Phosphoprotein</keyword>
<organism evidence="13 14">
    <name type="scientific">Porites evermanni</name>
    <dbReference type="NCBI Taxonomy" id="104178"/>
    <lineage>
        <taxon>Eukaryota</taxon>
        <taxon>Metazoa</taxon>
        <taxon>Cnidaria</taxon>
        <taxon>Anthozoa</taxon>
        <taxon>Hexacorallia</taxon>
        <taxon>Scleractinia</taxon>
        <taxon>Fungiina</taxon>
        <taxon>Poritidae</taxon>
        <taxon>Porites</taxon>
    </lineage>
</organism>
<keyword evidence="6" id="KW-0862">Zinc</keyword>
<gene>
    <name evidence="13" type="ORF">PEVE_00029072</name>
</gene>
<dbReference type="Pfam" id="PF00643">
    <property type="entry name" value="zf-B_box"/>
    <property type="match status" value="2"/>
</dbReference>
<proteinExistence type="inferred from homology"/>
<feature type="domain" description="B box-type" evidence="12">
    <location>
        <begin position="797"/>
        <end position="840"/>
    </location>
</feature>
<evidence type="ECO:0000256" key="4">
    <source>
        <dbReference type="ARBA" id="ARBA00022737"/>
    </source>
</evidence>
<evidence type="ECO:0000256" key="3">
    <source>
        <dbReference type="ARBA" id="ARBA00022723"/>
    </source>
</evidence>
<dbReference type="Pfam" id="PF13445">
    <property type="entry name" value="zf-RING_UBOX"/>
    <property type="match status" value="1"/>
</dbReference>
<dbReference type="InterPro" id="IPR017868">
    <property type="entry name" value="Filamin/ABP280_repeat-like"/>
</dbReference>
<dbReference type="SUPFAM" id="SSF101898">
    <property type="entry name" value="NHL repeat"/>
    <property type="match status" value="2"/>
</dbReference>
<evidence type="ECO:0000256" key="7">
    <source>
        <dbReference type="PROSITE-ProRule" id="PRU00024"/>
    </source>
</evidence>
<keyword evidence="4" id="KW-0677">Repeat</keyword>
<feature type="repeat" description="NHL" evidence="9">
    <location>
        <begin position="621"/>
        <end position="664"/>
    </location>
</feature>
<feature type="coiled-coil region" evidence="10">
    <location>
        <begin position="177"/>
        <end position="251"/>
    </location>
</feature>
<protein>
    <recommendedName>
        <fullName evidence="15">E3 ubiquitin-protein ligase TRIM71</fullName>
    </recommendedName>
</protein>
<dbReference type="SMART" id="SM00336">
    <property type="entry name" value="BBOX"/>
    <property type="match status" value="3"/>
</dbReference>
<dbReference type="Proteomes" id="UP001159427">
    <property type="component" value="Unassembled WGS sequence"/>
</dbReference>
<feature type="repeat" description="NHL" evidence="9">
    <location>
        <begin position="441"/>
        <end position="482"/>
    </location>
</feature>
<keyword evidence="5 7" id="KW-0863">Zinc-finger</keyword>
<evidence type="ECO:0000256" key="2">
    <source>
        <dbReference type="ARBA" id="ARBA00022553"/>
    </source>
</evidence>
<dbReference type="PROSITE" id="PS50089">
    <property type="entry name" value="ZF_RING_2"/>
    <property type="match status" value="1"/>
</dbReference>
<dbReference type="SUPFAM" id="SSF57845">
    <property type="entry name" value="B-box zinc-binding domain"/>
    <property type="match status" value="2"/>
</dbReference>
<dbReference type="Gene3D" id="3.30.160.60">
    <property type="entry name" value="Classic Zinc Finger"/>
    <property type="match status" value="2"/>
</dbReference>
<dbReference type="InterPro" id="IPR001298">
    <property type="entry name" value="Filamin/ABP280_rpt"/>
</dbReference>
<dbReference type="PROSITE" id="PS50194">
    <property type="entry name" value="FILAMIN_REPEAT"/>
    <property type="match status" value="2"/>
</dbReference>
<name>A0ABN8SUP8_9CNID</name>
<feature type="domain" description="B box-type" evidence="12">
    <location>
        <begin position="119"/>
        <end position="162"/>
    </location>
</feature>
<dbReference type="InterPro" id="IPR011042">
    <property type="entry name" value="6-blade_b-propeller_TolB-like"/>
</dbReference>
<dbReference type="InterPro" id="IPR013783">
    <property type="entry name" value="Ig-like_fold"/>
</dbReference>
<feature type="domain" description="RING-type" evidence="11">
    <location>
        <begin position="678"/>
        <end position="721"/>
    </location>
</feature>
<feature type="domain" description="B box-type" evidence="12">
    <location>
        <begin position="64"/>
        <end position="106"/>
    </location>
</feature>
<dbReference type="Pfam" id="PF17170">
    <property type="entry name" value="DUF5128"/>
    <property type="match status" value="2"/>
</dbReference>
<evidence type="ECO:0000256" key="9">
    <source>
        <dbReference type="PROSITE-ProRule" id="PRU00504"/>
    </source>
</evidence>